<proteinExistence type="predicted"/>
<keyword evidence="2" id="KW-1185">Reference proteome</keyword>
<organism evidence="1 2">
    <name type="scientific">Ktedonobacter robiniae</name>
    <dbReference type="NCBI Taxonomy" id="2778365"/>
    <lineage>
        <taxon>Bacteria</taxon>
        <taxon>Bacillati</taxon>
        <taxon>Chloroflexota</taxon>
        <taxon>Ktedonobacteria</taxon>
        <taxon>Ktedonobacterales</taxon>
        <taxon>Ktedonobacteraceae</taxon>
        <taxon>Ktedonobacter</taxon>
    </lineage>
</organism>
<sequence length="99" mass="10719">MIGLAVHLLIAPLMMLIQQSQRTRPAGGLLLKEVLDRLCGPGLPPSPSQLLEPFLLPGRQQIQRAQGALGVIDDSEQESVEHLSQARCLLSAHLLLIVV</sequence>
<dbReference type="Proteomes" id="UP000654345">
    <property type="component" value="Unassembled WGS sequence"/>
</dbReference>
<dbReference type="EMBL" id="BNJG01000004">
    <property type="protein sequence ID" value="GHO60117.1"/>
    <property type="molecule type" value="Genomic_DNA"/>
</dbReference>
<comment type="caution">
    <text evidence="1">The sequence shown here is derived from an EMBL/GenBank/DDBJ whole genome shotgun (WGS) entry which is preliminary data.</text>
</comment>
<gene>
    <name evidence="1" type="ORF">KSB_85920</name>
</gene>
<evidence type="ECO:0000313" key="1">
    <source>
        <dbReference type="EMBL" id="GHO60117.1"/>
    </source>
</evidence>
<accession>A0ABQ3V695</accession>
<name>A0ABQ3V695_9CHLR</name>
<evidence type="ECO:0008006" key="3">
    <source>
        <dbReference type="Google" id="ProtNLM"/>
    </source>
</evidence>
<protein>
    <recommendedName>
        <fullName evidence="3">CNNM transmembrane domain-containing protein</fullName>
    </recommendedName>
</protein>
<reference evidence="1 2" key="1">
    <citation type="journal article" date="2021" name="Int. J. Syst. Evol. Microbiol.">
        <title>Reticulibacter mediterranei gen. nov., sp. nov., within the new family Reticulibacteraceae fam. nov., and Ktedonospora formicarum gen. nov., sp. nov., Ktedonobacter robiniae sp. nov., Dictyobacter formicarum sp. nov. and Dictyobacter arantiisoli sp. nov., belonging to the class Ktedonobacteria.</title>
        <authorList>
            <person name="Yabe S."/>
            <person name="Zheng Y."/>
            <person name="Wang C.M."/>
            <person name="Sakai Y."/>
            <person name="Abe K."/>
            <person name="Yokota A."/>
            <person name="Donadio S."/>
            <person name="Cavaletti L."/>
            <person name="Monciardini P."/>
        </authorList>
    </citation>
    <scope>NUCLEOTIDE SEQUENCE [LARGE SCALE GENOMIC DNA]</scope>
    <source>
        <strain evidence="1 2">SOSP1-30</strain>
    </source>
</reference>
<evidence type="ECO:0000313" key="2">
    <source>
        <dbReference type="Proteomes" id="UP000654345"/>
    </source>
</evidence>